<gene>
    <name evidence="1" type="ORF">HAX54_041524</name>
</gene>
<protein>
    <submittedName>
        <fullName evidence="1">Uncharacterized protein</fullName>
    </submittedName>
</protein>
<evidence type="ECO:0000313" key="1">
    <source>
        <dbReference type="EMBL" id="MCD7446139.1"/>
    </source>
</evidence>
<dbReference type="EMBL" id="JACEIK010000006">
    <property type="protein sequence ID" value="MCD7446139.1"/>
    <property type="molecule type" value="Genomic_DNA"/>
</dbReference>
<dbReference type="Proteomes" id="UP000823775">
    <property type="component" value="Unassembled WGS sequence"/>
</dbReference>
<sequence length="107" mass="12324">MINKTGKGTKPNPVIPPKRDVPIANFPNNMSFFVVSDVKHSSPRARLEIVLILGTGMDPLPIFGLKKRFQREKHDHYRKTEWRYQHNITGNVIRQDIQCDVADNTQT</sequence>
<organism evidence="1 2">
    <name type="scientific">Datura stramonium</name>
    <name type="common">Jimsonweed</name>
    <name type="synonym">Common thornapple</name>
    <dbReference type="NCBI Taxonomy" id="4076"/>
    <lineage>
        <taxon>Eukaryota</taxon>
        <taxon>Viridiplantae</taxon>
        <taxon>Streptophyta</taxon>
        <taxon>Embryophyta</taxon>
        <taxon>Tracheophyta</taxon>
        <taxon>Spermatophyta</taxon>
        <taxon>Magnoliopsida</taxon>
        <taxon>eudicotyledons</taxon>
        <taxon>Gunneridae</taxon>
        <taxon>Pentapetalae</taxon>
        <taxon>asterids</taxon>
        <taxon>lamiids</taxon>
        <taxon>Solanales</taxon>
        <taxon>Solanaceae</taxon>
        <taxon>Solanoideae</taxon>
        <taxon>Datureae</taxon>
        <taxon>Datura</taxon>
    </lineage>
</organism>
<evidence type="ECO:0000313" key="2">
    <source>
        <dbReference type="Proteomes" id="UP000823775"/>
    </source>
</evidence>
<proteinExistence type="predicted"/>
<keyword evidence="2" id="KW-1185">Reference proteome</keyword>
<reference evidence="1 2" key="1">
    <citation type="journal article" date="2021" name="BMC Genomics">
        <title>Datura genome reveals duplications of psychoactive alkaloid biosynthetic genes and high mutation rate following tissue culture.</title>
        <authorList>
            <person name="Rajewski A."/>
            <person name="Carter-House D."/>
            <person name="Stajich J."/>
            <person name="Litt A."/>
        </authorList>
    </citation>
    <scope>NUCLEOTIDE SEQUENCE [LARGE SCALE GENOMIC DNA]</scope>
    <source>
        <strain evidence="1">AR-01</strain>
    </source>
</reference>
<accession>A0ABS8RKJ7</accession>
<name>A0ABS8RKJ7_DATST</name>
<comment type="caution">
    <text evidence="1">The sequence shown here is derived from an EMBL/GenBank/DDBJ whole genome shotgun (WGS) entry which is preliminary data.</text>
</comment>